<dbReference type="AlphaFoldDB" id="A0A286R9Q2"/>
<keyword evidence="3" id="KW-1185">Reference proteome</keyword>
<evidence type="ECO:0000256" key="1">
    <source>
        <dbReference type="SAM" id="SignalP"/>
    </source>
</evidence>
<protein>
    <recommendedName>
        <fullName evidence="4">Carboxypeptidase regulatory-like domain-containing protein</fullName>
    </recommendedName>
</protein>
<evidence type="ECO:0000313" key="2">
    <source>
        <dbReference type="EMBL" id="ASV72673.1"/>
    </source>
</evidence>
<feature type="chain" id="PRO_5012718928" description="Carboxypeptidase regulatory-like domain-containing protein" evidence="1">
    <location>
        <begin position="23"/>
        <end position="170"/>
    </location>
</feature>
<dbReference type="GO" id="GO:0030246">
    <property type="term" value="F:carbohydrate binding"/>
    <property type="evidence" value="ECO:0007669"/>
    <property type="project" value="InterPro"/>
</dbReference>
<dbReference type="SUPFAM" id="SSF49452">
    <property type="entry name" value="Starch-binding domain-like"/>
    <property type="match status" value="1"/>
</dbReference>
<organism evidence="2 3">
    <name type="scientific">Thermogutta terrifontis</name>
    <dbReference type="NCBI Taxonomy" id="1331910"/>
    <lineage>
        <taxon>Bacteria</taxon>
        <taxon>Pseudomonadati</taxon>
        <taxon>Planctomycetota</taxon>
        <taxon>Planctomycetia</taxon>
        <taxon>Pirellulales</taxon>
        <taxon>Thermoguttaceae</taxon>
        <taxon>Thermogutta</taxon>
    </lineage>
</organism>
<evidence type="ECO:0000313" key="3">
    <source>
        <dbReference type="Proteomes" id="UP000215086"/>
    </source>
</evidence>
<dbReference type="Proteomes" id="UP000215086">
    <property type="component" value="Chromosome"/>
</dbReference>
<sequence>MRHWCVFFGCAIAALLSGSVWAGETASAPAPRVIDVALQDGGILLGQVVTPEGRPVPQTTVAVENGQQQLLGVVKTDENGRFAIKGLSGGVYRLSAANGTGTYRLWNPRTAPPGAQQATLLVAGQDINRGQALSRIGQWMRNPWIVGGAIATAIAVPVAVAEHEEGPASP</sequence>
<gene>
    <name evidence="2" type="ORF">THTE_0071</name>
</gene>
<reference evidence="2 3" key="1">
    <citation type="journal article" name="Front. Microbiol.">
        <title>Sugar Metabolism of the First Thermophilic Planctomycete Thermogutta terrifontis: Comparative Genomic and Transcriptomic Approaches.</title>
        <authorList>
            <person name="Elcheninov A.G."/>
            <person name="Menzel P."/>
            <person name="Gudbergsdottir S.R."/>
            <person name="Slesarev A.I."/>
            <person name="Kadnikov V.V."/>
            <person name="Krogh A."/>
            <person name="Bonch-Osmolovskaya E.A."/>
            <person name="Peng X."/>
            <person name="Kublanov I.V."/>
        </authorList>
    </citation>
    <scope>NUCLEOTIDE SEQUENCE [LARGE SCALE GENOMIC DNA]</scope>
    <source>
        <strain evidence="2 3">R1</strain>
    </source>
</reference>
<keyword evidence="1" id="KW-0732">Signal</keyword>
<feature type="signal peptide" evidence="1">
    <location>
        <begin position="1"/>
        <end position="22"/>
    </location>
</feature>
<dbReference type="KEGG" id="ttf:THTE_0071"/>
<name>A0A286R9Q2_9BACT</name>
<evidence type="ECO:0008006" key="4">
    <source>
        <dbReference type="Google" id="ProtNLM"/>
    </source>
</evidence>
<proteinExistence type="predicted"/>
<dbReference type="EMBL" id="CP018477">
    <property type="protein sequence ID" value="ASV72673.1"/>
    <property type="molecule type" value="Genomic_DNA"/>
</dbReference>
<dbReference type="Pfam" id="PF13620">
    <property type="entry name" value="CarboxypepD_reg"/>
    <property type="match status" value="1"/>
</dbReference>
<dbReference type="InterPro" id="IPR013784">
    <property type="entry name" value="Carb-bd-like_fold"/>
</dbReference>
<dbReference type="Gene3D" id="2.60.40.1120">
    <property type="entry name" value="Carboxypeptidase-like, regulatory domain"/>
    <property type="match status" value="1"/>
</dbReference>
<accession>A0A286R9Q2</accession>
<dbReference type="OrthoDB" id="284841at2"/>
<dbReference type="RefSeq" id="WP_095413543.1">
    <property type="nucleotide sequence ID" value="NZ_CP018477.1"/>
</dbReference>